<dbReference type="PANTHER" id="PTHR34981">
    <property type="entry name" value="CELL DIVISION PROTEIN ZAPA"/>
    <property type="match status" value="1"/>
</dbReference>
<evidence type="ECO:0000256" key="10">
    <source>
        <dbReference type="ARBA" id="ARBA00026068"/>
    </source>
</evidence>
<keyword evidence="4" id="KW-0963">Cytoplasm</keyword>
<keyword evidence="14" id="KW-1185">Reference proteome</keyword>
<sequence length="119" mass="13169">MASSNTIELTFLEREYEFNCPNEQREMLARAADKLNQRMTEIHENTTASRESVILMAALNLSFELEAQSQSQLAQPHVDHSPSSTASSTASTNTELDQAALVEIAERLHSLSSMIGDID</sequence>
<evidence type="ECO:0000313" key="13">
    <source>
        <dbReference type="EMBL" id="RMA80225.1"/>
    </source>
</evidence>
<organism evidence="13 14">
    <name type="scientific">Umboniibacter marinipuniceus</name>
    <dbReference type="NCBI Taxonomy" id="569599"/>
    <lineage>
        <taxon>Bacteria</taxon>
        <taxon>Pseudomonadati</taxon>
        <taxon>Pseudomonadota</taxon>
        <taxon>Gammaproteobacteria</taxon>
        <taxon>Cellvibrionales</taxon>
        <taxon>Cellvibrionaceae</taxon>
        <taxon>Umboniibacter</taxon>
    </lineage>
</organism>
<comment type="function">
    <text evidence="9">Activator of cell division through the inhibition of FtsZ GTPase activity, therefore promoting FtsZ assembly into bundles of protofilaments necessary for the formation of the division Z ring. It is recruited early at mid-cell but it is not essential for cell division.</text>
</comment>
<comment type="similarity">
    <text evidence="2">Belongs to the ZapA family. Type 1 subfamily.</text>
</comment>
<feature type="compositionally biased region" description="Low complexity" evidence="12">
    <location>
        <begin position="81"/>
        <end position="94"/>
    </location>
</feature>
<dbReference type="GO" id="GO:0000917">
    <property type="term" value="P:division septum assembly"/>
    <property type="evidence" value="ECO:0007669"/>
    <property type="project" value="UniProtKB-KW"/>
</dbReference>
<accession>A0A3M0ACP1</accession>
<reference evidence="13 14" key="1">
    <citation type="submission" date="2018-10" db="EMBL/GenBank/DDBJ databases">
        <title>Genomic Encyclopedia of Type Strains, Phase IV (KMG-IV): sequencing the most valuable type-strain genomes for metagenomic binning, comparative biology and taxonomic classification.</title>
        <authorList>
            <person name="Goeker M."/>
        </authorList>
    </citation>
    <scope>NUCLEOTIDE SEQUENCE [LARGE SCALE GENOMIC DNA]</scope>
    <source>
        <strain evidence="13 14">DSM 25080</strain>
    </source>
</reference>
<dbReference type="InterPro" id="IPR042233">
    <property type="entry name" value="Cell_div_ZapA_N"/>
</dbReference>
<comment type="caution">
    <text evidence="13">The sequence shown here is derived from an EMBL/GenBank/DDBJ whole genome shotgun (WGS) entry which is preliminary data.</text>
</comment>
<dbReference type="GO" id="GO:0043093">
    <property type="term" value="P:FtsZ-dependent cytokinesis"/>
    <property type="evidence" value="ECO:0007669"/>
    <property type="project" value="TreeGrafter"/>
</dbReference>
<dbReference type="InterPro" id="IPR007838">
    <property type="entry name" value="Cell_div_ZapA-like"/>
</dbReference>
<proteinExistence type="inferred from homology"/>
<dbReference type="Proteomes" id="UP000267187">
    <property type="component" value="Unassembled WGS sequence"/>
</dbReference>
<dbReference type="SUPFAM" id="SSF102829">
    <property type="entry name" value="Cell division protein ZapA-like"/>
    <property type="match status" value="1"/>
</dbReference>
<evidence type="ECO:0000256" key="7">
    <source>
        <dbReference type="ARBA" id="ARBA00023210"/>
    </source>
</evidence>
<dbReference type="GO" id="GO:0032153">
    <property type="term" value="C:cell division site"/>
    <property type="evidence" value="ECO:0007669"/>
    <property type="project" value="TreeGrafter"/>
</dbReference>
<keyword evidence="5 13" id="KW-0132">Cell division</keyword>
<dbReference type="RefSeq" id="WP_121876902.1">
    <property type="nucleotide sequence ID" value="NZ_REFJ01000003.1"/>
</dbReference>
<feature type="region of interest" description="Disordered" evidence="12">
    <location>
        <begin position="70"/>
        <end position="94"/>
    </location>
</feature>
<dbReference type="GO" id="GO:0030428">
    <property type="term" value="C:cell septum"/>
    <property type="evidence" value="ECO:0007669"/>
    <property type="project" value="TreeGrafter"/>
</dbReference>
<protein>
    <recommendedName>
        <fullName evidence="3">Cell division protein ZapA</fullName>
    </recommendedName>
    <alternativeName>
        <fullName evidence="11">Z ring-associated protein ZapA</fullName>
    </alternativeName>
</protein>
<evidence type="ECO:0000256" key="3">
    <source>
        <dbReference type="ARBA" id="ARBA00015195"/>
    </source>
</evidence>
<dbReference type="InterPro" id="IPR036192">
    <property type="entry name" value="Cell_div_ZapA-like_sf"/>
</dbReference>
<evidence type="ECO:0000313" key="14">
    <source>
        <dbReference type="Proteomes" id="UP000267187"/>
    </source>
</evidence>
<dbReference type="PANTHER" id="PTHR34981:SF1">
    <property type="entry name" value="CELL DIVISION PROTEIN ZAPA"/>
    <property type="match status" value="1"/>
</dbReference>
<evidence type="ECO:0000256" key="4">
    <source>
        <dbReference type="ARBA" id="ARBA00022490"/>
    </source>
</evidence>
<comment type="subunit">
    <text evidence="10">Homodimer. Interacts with FtsZ.</text>
</comment>
<keyword evidence="8" id="KW-0131">Cell cycle</keyword>
<dbReference type="GO" id="GO:0005829">
    <property type="term" value="C:cytosol"/>
    <property type="evidence" value="ECO:0007669"/>
    <property type="project" value="TreeGrafter"/>
</dbReference>
<evidence type="ECO:0000256" key="9">
    <source>
        <dbReference type="ARBA" id="ARBA00024910"/>
    </source>
</evidence>
<name>A0A3M0ACP1_9GAMM</name>
<evidence type="ECO:0000256" key="12">
    <source>
        <dbReference type="SAM" id="MobiDB-lite"/>
    </source>
</evidence>
<gene>
    <name evidence="13" type="ORF">DFR27_1588</name>
</gene>
<evidence type="ECO:0000256" key="1">
    <source>
        <dbReference type="ARBA" id="ARBA00004496"/>
    </source>
</evidence>
<dbReference type="GO" id="GO:0000921">
    <property type="term" value="P:septin ring assembly"/>
    <property type="evidence" value="ECO:0007669"/>
    <property type="project" value="TreeGrafter"/>
</dbReference>
<comment type="subcellular location">
    <subcellularLocation>
        <location evidence="1">Cytoplasm</location>
    </subcellularLocation>
</comment>
<evidence type="ECO:0000256" key="6">
    <source>
        <dbReference type="ARBA" id="ARBA00023054"/>
    </source>
</evidence>
<dbReference type="EMBL" id="REFJ01000003">
    <property type="protein sequence ID" value="RMA80225.1"/>
    <property type="molecule type" value="Genomic_DNA"/>
</dbReference>
<dbReference type="OrthoDB" id="5772359at2"/>
<keyword evidence="7" id="KW-0717">Septation</keyword>
<evidence type="ECO:0000256" key="2">
    <source>
        <dbReference type="ARBA" id="ARBA00010074"/>
    </source>
</evidence>
<evidence type="ECO:0000256" key="5">
    <source>
        <dbReference type="ARBA" id="ARBA00022618"/>
    </source>
</evidence>
<keyword evidence="6" id="KW-0175">Coiled coil</keyword>
<evidence type="ECO:0000256" key="11">
    <source>
        <dbReference type="ARBA" id="ARBA00033158"/>
    </source>
</evidence>
<evidence type="ECO:0000256" key="8">
    <source>
        <dbReference type="ARBA" id="ARBA00023306"/>
    </source>
</evidence>
<dbReference type="Gene3D" id="3.30.160.880">
    <property type="entry name" value="Cell division protein ZapA protomer, N-terminal domain"/>
    <property type="match status" value="1"/>
</dbReference>
<dbReference type="AlphaFoldDB" id="A0A3M0ACP1"/>
<dbReference type="Pfam" id="PF05164">
    <property type="entry name" value="ZapA"/>
    <property type="match status" value="1"/>
</dbReference>